<name>A0A182YAE9_ANOST</name>
<dbReference type="VEuPathDB" id="VectorBase:ASTE003442"/>
<proteinExistence type="predicted"/>
<sequence length="1297" mass="150319">MADQCNSTPIADTNGPNGESVPNGDDDHVPELPQYLYAALNQLAPREGFTEGNFTIAFDFGSSKGDGFVGQMFKATISEGDRAEVYLCKIPPLDDDRREQFYSMTAFAREVLAYDRFLPTIYAYQRQKGIQSPEDGFFQTPRCYYAHCDEVAQESVIIMEDLRLRDFRLWNKHKIIDYDHAALFMSHLGRLHAISLAMKRDQPEQFEQFKLSNPFDPMLKADGPFRNMILSQLQMVIDALDEQDTVERAKMDQLKEEVFDELGTVRVLSERVSKFVQRTNILQQQTYFSPQEEKVREIIFFDWQVMRYVTPVQDIVYFIFCCTDKEFRRKYYHEMIDIYYRSLSTMLAKLQHDVGEVFPRSAFDEQLRVFGRYGILMGMFLVPMMCTRSEELPDIEALAHKMAESQQLNESFFKTTESNQQAYETRIRAVVKDCIRNRKMPEILDACFPDYVVAGLEEVAREQGFTEGLYRFESESGSNMGDGFVGQLLKVFIRQEGRELVVLCKLLPENELRKQQGVPLFDRESQAYMEIVPQLLKFQRERAIPEGLPRFNNVPRCYYAKTNVDRRESVIIMEDLRLQAFRMWDKANPVNFEHARLLMLTLGRLHAISFAMKDQQPEEFAPCREFSDPMCQMLEQDPTNGFEKMMAGMCRRAIDTLEQHDTFRREKLEKIQNRCAQEIIACVDGKAAEPYAIIGHGDCWSNNMMFQYEEDDKTPKTIKLIDWQLSRYGSPVLDLVYFIFNCTDEELRSHSYQRLLSIYYNSLSEHLHNLGGNIERQFPRSAFRDQLKQFGRYGLLMSMMVLPIICTPNDELPDTDAAMEGFMNEMQNGNNDVELVYGTTEKAAIRYKKRMSGCIRDAVRFGCVHWKEIVGNMAERCKTVFPDCFSSALKQVAREQGFTEGLYRLESEAGSSVGDGFAGDLVKVHIRETGRELVVLCKLLPENELRKQQGVSLFDRESEAYVNILPLLLKFQRDKELPEGLPRFNNVPRCYFAKTAVDKMESVIIMEDLRLQAFRMWDKAKPVNFEHARLLMLTLGRLHAISFAMKDQQPEEFAPCREFSDPMTKMLALDPKGTFKKTMAEMCRRAIDTLEQHDTFRREKLAQIQDCCLEEIEACVDGKAAEPYAIIGHGDCWSNNMMFQYEEDDKTPKTIKLIDWQLSRYGSPVLDLVYFIFNCTDEELRSHSYQRLLSIYYNSLGEHLHNLGGNIERQFPRSAFRDQLKQFGRYGLLIAMMILPIICTPNNELPDADAAMEELVKEDASGNSEVNFVYGTTEKAAIRYRERMAGSIRDTIRFGYI</sequence>
<feature type="domain" description="CHK kinase-like" evidence="2">
    <location>
        <begin position="157"/>
        <end position="349"/>
    </location>
</feature>
<dbReference type="InterPro" id="IPR004119">
    <property type="entry name" value="EcKL"/>
</dbReference>
<dbReference type="EnsemblMetazoa" id="ASTEI05435-RA">
    <property type="protein sequence ID" value="ASTEI05435-PA"/>
    <property type="gene ID" value="ASTEI05435"/>
</dbReference>
<dbReference type="InterPro" id="IPR011009">
    <property type="entry name" value="Kinase-like_dom_sf"/>
</dbReference>
<evidence type="ECO:0000313" key="3">
    <source>
        <dbReference type="EnsemblMetazoa" id="ASTEI05435-PA"/>
    </source>
</evidence>
<accession>A0A182YAE9</accession>
<evidence type="ECO:0000256" key="1">
    <source>
        <dbReference type="SAM" id="MobiDB-lite"/>
    </source>
</evidence>
<dbReference type="VEuPathDB" id="VectorBase:ASTEI20_041805"/>
<evidence type="ECO:0000313" key="4">
    <source>
        <dbReference type="Proteomes" id="UP000076408"/>
    </source>
</evidence>
<feature type="compositionally biased region" description="Polar residues" evidence="1">
    <location>
        <begin position="1"/>
        <end position="17"/>
    </location>
</feature>
<dbReference type="VEuPathDB" id="VectorBase:ASTEI05435"/>
<dbReference type="InterPro" id="IPR015897">
    <property type="entry name" value="CHK_kinase-like"/>
</dbReference>
<protein>
    <recommendedName>
        <fullName evidence="2">CHK kinase-like domain-containing protein</fullName>
    </recommendedName>
</protein>
<reference evidence="3" key="2">
    <citation type="submission" date="2020-05" db="UniProtKB">
        <authorList>
            <consortium name="EnsemblMetazoa"/>
        </authorList>
    </citation>
    <scope>IDENTIFICATION</scope>
    <source>
        <strain evidence="3">Indian</strain>
    </source>
</reference>
<dbReference type="PANTHER" id="PTHR11012:SF54">
    <property type="entry name" value="CHK KINASE-LIKE DOMAIN-CONTAINING PROTEIN"/>
    <property type="match status" value="1"/>
</dbReference>
<evidence type="ECO:0000259" key="2">
    <source>
        <dbReference type="SMART" id="SM00587"/>
    </source>
</evidence>
<dbReference type="Gene3D" id="3.90.1200.10">
    <property type="match status" value="2"/>
</dbReference>
<dbReference type="VEuPathDB" id="VectorBase:ASTEI20_032516"/>
<dbReference type="Pfam" id="PF02958">
    <property type="entry name" value="EcKL"/>
    <property type="match status" value="3"/>
</dbReference>
<dbReference type="Proteomes" id="UP000076408">
    <property type="component" value="Unassembled WGS sequence"/>
</dbReference>
<feature type="domain" description="CHK kinase-like" evidence="2">
    <location>
        <begin position="571"/>
        <end position="769"/>
    </location>
</feature>
<dbReference type="SMART" id="SM00587">
    <property type="entry name" value="CHK"/>
    <property type="match status" value="3"/>
</dbReference>
<feature type="region of interest" description="Disordered" evidence="1">
    <location>
        <begin position="1"/>
        <end position="28"/>
    </location>
</feature>
<dbReference type="PANTHER" id="PTHR11012">
    <property type="entry name" value="PROTEIN KINASE-LIKE DOMAIN-CONTAINING"/>
    <property type="match status" value="1"/>
</dbReference>
<dbReference type="OMA" id="EVRCICH"/>
<organism evidence="3 4">
    <name type="scientific">Anopheles stephensi</name>
    <name type="common">Indo-Pakistan malaria mosquito</name>
    <dbReference type="NCBI Taxonomy" id="30069"/>
    <lineage>
        <taxon>Eukaryota</taxon>
        <taxon>Metazoa</taxon>
        <taxon>Ecdysozoa</taxon>
        <taxon>Arthropoda</taxon>
        <taxon>Hexapoda</taxon>
        <taxon>Insecta</taxon>
        <taxon>Pterygota</taxon>
        <taxon>Neoptera</taxon>
        <taxon>Endopterygota</taxon>
        <taxon>Diptera</taxon>
        <taxon>Nematocera</taxon>
        <taxon>Culicoidea</taxon>
        <taxon>Culicidae</taxon>
        <taxon>Anophelinae</taxon>
        <taxon>Anopheles</taxon>
    </lineage>
</organism>
<dbReference type="VEuPathDB" id="VectorBase:ASTEI20_042029"/>
<reference evidence="4" key="1">
    <citation type="journal article" date="2014" name="Genome Biol.">
        <title>Genome analysis of a major urban malaria vector mosquito, Anopheles stephensi.</title>
        <authorList>
            <person name="Jiang X."/>
            <person name="Peery A."/>
            <person name="Hall A.B."/>
            <person name="Sharma A."/>
            <person name="Chen X.G."/>
            <person name="Waterhouse R.M."/>
            <person name="Komissarov A."/>
            <person name="Riehle M.M."/>
            <person name="Shouche Y."/>
            <person name="Sharakhova M.V."/>
            <person name="Lawson D."/>
            <person name="Pakpour N."/>
            <person name="Arensburger P."/>
            <person name="Davidson V.L."/>
            <person name="Eiglmeier K."/>
            <person name="Emrich S."/>
            <person name="George P."/>
            <person name="Kennedy R.C."/>
            <person name="Mane S.P."/>
            <person name="Maslen G."/>
            <person name="Oringanje C."/>
            <person name="Qi Y."/>
            <person name="Settlage R."/>
            <person name="Tojo M."/>
            <person name="Tubio J.M."/>
            <person name="Unger M.F."/>
            <person name="Wang B."/>
            <person name="Vernick K.D."/>
            <person name="Ribeiro J.M."/>
            <person name="James A.A."/>
            <person name="Michel K."/>
            <person name="Riehle M.A."/>
            <person name="Luckhart S."/>
            <person name="Sharakhov I.V."/>
            <person name="Tu Z."/>
        </authorList>
    </citation>
    <scope>NUCLEOTIDE SEQUENCE [LARGE SCALE GENOMIC DNA]</scope>
    <source>
        <strain evidence="4">Indian</strain>
    </source>
</reference>
<dbReference type="VEuPathDB" id="VectorBase:ASTE003441"/>
<dbReference type="SUPFAM" id="SSF56112">
    <property type="entry name" value="Protein kinase-like (PK-like)"/>
    <property type="match status" value="3"/>
</dbReference>
<keyword evidence="4" id="KW-1185">Reference proteome</keyword>
<feature type="domain" description="CHK kinase-like" evidence="2">
    <location>
        <begin position="1004"/>
        <end position="1202"/>
    </location>
</feature>